<keyword evidence="1" id="KW-0645">Protease</keyword>
<keyword evidence="1" id="KW-0378">Hydrolase</keyword>
<dbReference type="EMBL" id="MU005606">
    <property type="protein sequence ID" value="KAF2679164.1"/>
    <property type="molecule type" value="Genomic_DNA"/>
</dbReference>
<evidence type="ECO:0000313" key="1">
    <source>
        <dbReference type="EMBL" id="KAF2679164.1"/>
    </source>
</evidence>
<gene>
    <name evidence="1" type="ORF">K458DRAFT_315362</name>
</gene>
<reference evidence="1" key="1">
    <citation type="journal article" date="2020" name="Stud. Mycol.">
        <title>101 Dothideomycetes genomes: a test case for predicting lifestyles and emergence of pathogens.</title>
        <authorList>
            <person name="Haridas S."/>
            <person name="Albert R."/>
            <person name="Binder M."/>
            <person name="Bloem J."/>
            <person name="Labutti K."/>
            <person name="Salamov A."/>
            <person name="Andreopoulos B."/>
            <person name="Baker S."/>
            <person name="Barry K."/>
            <person name="Bills G."/>
            <person name="Bluhm B."/>
            <person name="Cannon C."/>
            <person name="Castanera R."/>
            <person name="Culley D."/>
            <person name="Daum C."/>
            <person name="Ezra D."/>
            <person name="Gonzalez J."/>
            <person name="Henrissat B."/>
            <person name="Kuo A."/>
            <person name="Liang C."/>
            <person name="Lipzen A."/>
            <person name="Lutzoni F."/>
            <person name="Magnuson J."/>
            <person name="Mondo S."/>
            <person name="Nolan M."/>
            <person name="Ohm R."/>
            <person name="Pangilinan J."/>
            <person name="Park H.-J."/>
            <person name="Ramirez L."/>
            <person name="Alfaro M."/>
            <person name="Sun H."/>
            <person name="Tritt A."/>
            <person name="Yoshinaga Y."/>
            <person name="Zwiers L.-H."/>
            <person name="Turgeon B."/>
            <person name="Goodwin S."/>
            <person name="Spatafora J."/>
            <person name="Crous P."/>
            <person name="Grigoriev I."/>
        </authorList>
    </citation>
    <scope>NUCLEOTIDE SEQUENCE</scope>
    <source>
        <strain evidence="1">CBS 122367</strain>
    </source>
</reference>
<keyword evidence="2" id="KW-1185">Reference proteome</keyword>
<evidence type="ECO:0000313" key="2">
    <source>
        <dbReference type="Proteomes" id="UP000799291"/>
    </source>
</evidence>
<dbReference type="GO" id="GO:0008237">
    <property type="term" value="F:metallopeptidase activity"/>
    <property type="evidence" value="ECO:0007669"/>
    <property type="project" value="UniProtKB-KW"/>
</dbReference>
<protein>
    <submittedName>
        <fullName evidence="1">M6 metalloprotease</fullName>
    </submittedName>
</protein>
<dbReference type="GO" id="GO:0006508">
    <property type="term" value="P:proteolysis"/>
    <property type="evidence" value="ECO:0007669"/>
    <property type="project" value="UniProtKB-KW"/>
</dbReference>
<accession>A0A6G1ILP0</accession>
<dbReference type="PANTHER" id="PTHR41775:SF1">
    <property type="entry name" value="PEPTIDASE M6-LIKE DOMAIN-CONTAINING PROTEIN"/>
    <property type="match status" value="1"/>
</dbReference>
<proteinExistence type="predicted"/>
<name>A0A6G1ILP0_9PLEO</name>
<feature type="non-terminal residue" evidence="1">
    <location>
        <position position="1"/>
    </location>
</feature>
<keyword evidence="1" id="KW-0482">Metalloprotease</keyword>
<dbReference type="AlphaFoldDB" id="A0A6G1ILP0"/>
<dbReference type="PANTHER" id="PTHR41775">
    <property type="entry name" value="SECRETED PROTEIN-RELATED"/>
    <property type="match status" value="1"/>
</dbReference>
<sequence length="328" mass="35627">VIFVDFPDFPANTTVQELYDPIASAPAELFKTMSYGKLNLELVPLLDKFYRMPADSSSYGYARGLTTEAHLRYINDALTAVGSQQSFRDIDVLYIIPPKFADEISFSTSTGTDVTALDGSMISSTITYGQDLFFSWGPKTINHETGHAMGLPDLYPYGEGAVIQWVGGYDMMGLIGGQSPDYLAWHKWRLNWIEEDEVVCIVDSGKTEHRISPIEVTDETRESPKAIAIPINGTSYVMAEVRSDLGANAGACGTGVLLYTADSAVGSGDGPVRVIDTKPESGGCDAAHGGELNDAPLKVGEEFDTGLGVIVRVKSQEWNDFIVEVEKK</sequence>
<dbReference type="SUPFAM" id="SSF55486">
    <property type="entry name" value="Metalloproteases ('zincins'), catalytic domain"/>
    <property type="match status" value="1"/>
</dbReference>
<dbReference type="Proteomes" id="UP000799291">
    <property type="component" value="Unassembled WGS sequence"/>
</dbReference>
<organism evidence="1 2">
    <name type="scientific">Lentithecium fluviatile CBS 122367</name>
    <dbReference type="NCBI Taxonomy" id="1168545"/>
    <lineage>
        <taxon>Eukaryota</taxon>
        <taxon>Fungi</taxon>
        <taxon>Dikarya</taxon>
        <taxon>Ascomycota</taxon>
        <taxon>Pezizomycotina</taxon>
        <taxon>Dothideomycetes</taxon>
        <taxon>Pleosporomycetidae</taxon>
        <taxon>Pleosporales</taxon>
        <taxon>Massarineae</taxon>
        <taxon>Lentitheciaceae</taxon>
        <taxon>Lentithecium</taxon>
    </lineage>
</organism>
<dbReference type="OrthoDB" id="3941110at2759"/>